<dbReference type="Proteomes" id="UP000324479">
    <property type="component" value="Unassembled WGS sequence"/>
</dbReference>
<evidence type="ECO:0000256" key="2">
    <source>
        <dbReference type="SAM" id="Phobius"/>
    </source>
</evidence>
<feature type="compositionally biased region" description="Basic and acidic residues" evidence="1">
    <location>
        <begin position="149"/>
        <end position="159"/>
    </location>
</feature>
<proteinExistence type="predicted"/>
<dbReference type="EMBL" id="VWOX01000015">
    <property type="protein sequence ID" value="KAA5540059.1"/>
    <property type="molecule type" value="Genomic_DNA"/>
</dbReference>
<name>A0A5M6D2Z3_9BACT</name>
<organism evidence="3 4">
    <name type="scientific">Roseiconus nitratireducens</name>
    <dbReference type="NCBI Taxonomy" id="2605748"/>
    <lineage>
        <taxon>Bacteria</taxon>
        <taxon>Pseudomonadati</taxon>
        <taxon>Planctomycetota</taxon>
        <taxon>Planctomycetia</taxon>
        <taxon>Pirellulales</taxon>
        <taxon>Pirellulaceae</taxon>
        <taxon>Roseiconus</taxon>
    </lineage>
</organism>
<comment type="caution">
    <text evidence="3">The sequence shown here is derived from an EMBL/GenBank/DDBJ whole genome shotgun (WGS) entry which is preliminary data.</text>
</comment>
<evidence type="ECO:0000256" key="1">
    <source>
        <dbReference type="SAM" id="MobiDB-lite"/>
    </source>
</evidence>
<evidence type="ECO:0000313" key="3">
    <source>
        <dbReference type="EMBL" id="KAA5540059.1"/>
    </source>
</evidence>
<keyword evidence="2" id="KW-0812">Transmembrane</keyword>
<feature type="compositionally biased region" description="Low complexity" evidence="1">
    <location>
        <begin position="199"/>
        <end position="209"/>
    </location>
</feature>
<keyword evidence="2" id="KW-1133">Transmembrane helix</keyword>
<sequence>MDSDKIKDFIVYNFEKLIVAIVILLSAYLVYEGMNKEDITAQHDPDRLAADATEVRRQVDEDHNENIIPDRVPQFDIARKLDDFSQAVDPKSYALDPWDPALSEASQVRREDPTLSPPAGIQTFGVIASLAYRSRDGEYPLSELEPAEPVEKVEQEVKPRSRRRGRGGDAMEMEMMMMMEGMGDEGMGYGDMEMMMGGTPTGSTESSGPVRKLNSTERRGVTPKQTKDFINGADQEPVPGFGYFITGSAAIPHKDIIKAYQEALSNAADYDPMRRDFPNYLDYEVQRADVTNKTVDELQDSDWVTRDNRRTTTLNAARYWSGFAPELVPADYRVDGLTMWIPPVLLDDYSDFSLNPLIPMKSQRELEMEQAQREVEQKRQGPAIFDEEKVEIDMTGRASRSYGMGMEMEMMDSMGMESGMEMDMMMMGGTGNAMAGKAAEENPVDYKLLRFYDFFYLRGAQRDPDAPKRGHQYVYRIRFCVDDPNFPKNPELQPKGSVLAPEAYQRVSELSAQAAQNNVRDFKRWSPWSEISEPTSLPPLDRAVVGPVKADKVRRVTENNRTVVVEGESPTAEIIASSFDPRLGVFIPVIVEASEGTVLGREAEKADVVDPITLEVKKVENPKIDSSATVIDIEGGVPLQIIEDEQMQEPGLFLMTDSNGKLIVRESVQDQQRYRRQSFAEDRGL</sequence>
<dbReference type="AlphaFoldDB" id="A0A5M6D2Z3"/>
<feature type="region of interest" description="Disordered" evidence="1">
    <location>
        <begin position="199"/>
        <end position="222"/>
    </location>
</feature>
<keyword evidence="2" id="KW-0472">Membrane</keyword>
<dbReference type="RefSeq" id="WP_150078852.1">
    <property type="nucleotide sequence ID" value="NZ_VWOX01000015.1"/>
</dbReference>
<keyword evidence="4" id="KW-1185">Reference proteome</keyword>
<reference evidence="3 4" key="1">
    <citation type="submission" date="2019-08" db="EMBL/GenBank/DDBJ databases">
        <authorList>
            <person name="Dhanesh K."/>
            <person name="Kumar G."/>
            <person name="Sasikala C."/>
            <person name="Venkata Ramana C."/>
        </authorList>
    </citation>
    <scope>NUCLEOTIDE SEQUENCE [LARGE SCALE GENOMIC DNA]</scope>
    <source>
        <strain evidence="3 4">JC645</strain>
    </source>
</reference>
<gene>
    <name evidence="3" type="ORF">FYK55_22365</name>
</gene>
<evidence type="ECO:0000313" key="4">
    <source>
        <dbReference type="Proteomes" id="UP000324479"/>
    </source>
</evidence>
<feature type="region of interest" description="Disordered" evidence="1">
    <location>
        <begin position="142"/>
        <end position="171"/>
    </location>
</feature>
<feature type="transmembrane region" description="Helical" evidence="2">
    <location>
        <begin position="12"/>
        <end position="31"/>
    </location>
</feature>
<accession>A0A5M6D2Z3</accession>
<protein>
    <submittedName>
        <fullName evidence="3">Uncharacterized protein</fullName>
    </submittedName>
</protein>